<feature type="compositionally biased region" description="Basic and acidic residues" evidence="1">
    <location>
        <begin position="140"/>
        <end position="174"/>
    </location>
</feature>
<evidence type="ECO:0000256" key="1">
    <source>
        <dbReference type="SAM" id="MobiDB-lite"/>
    </source>
</evidence>
<proteinExistence type="predicted"/>
<evidence type="ECO:0000313" key="4">
    <source>
        <dbReference type="Proteomes" id="UP000176944"/>
    </source>
</evidence>
<feature type="compositionally biased region" description="Polar residues" evidence="1">
    <location>
        <begin position="274"/>
        <end position="295"/>
    </location>
</feature>
<evidence type="ECO:0000313" key="3">
    <source>
        <dbReference type="EMBL" id="AOY84242.1"/>
    </source>
</evidence>
<reference evidence="4" key="1">
    <citation type="submission" date="2016-10" db="EMBL/GenBank/DDBJ databases">
        <title>Comparative genomics uncovers the prolific and rare metabolic potential of the cyanobacterial genus Moorea.</title>
        <authorList>
            <person name="Leao T."/>
            <person name="Castelao G."/>
            <person name="Korobeynikov A."/>
            <person name="Monroe E.A."/>
            <person name="Podell S."/>
            <person name="Glukhov E."/>
            <person name="Allen E."/>
            <person name="Gerwick W.H."/>
            <person name="Gerwick L."/>
        </authorList>
    </citation>
    <scope>NUCLEOTIDE SEQUENCE [LARGE SCALE GENOMIC DNA]</scope>
    <source>
        <strain evidence="4">JHB</strain>
    </source>
</reference>
<dbReference type="InterPro" id="IPR010004">
    <property type="entry name" value="Uncharacterised_Ycf66"/>
</dbReference>
<dbReference type="EMBL" id="CP017708">
    <property type="protein sequence ID" value="AOY84242.1"/>
    <property type="molecule type" value="Genomic_DNA"/>
</dbReference>
<keyword evidence="2" id="KW-0472">Membrane</keyword>
<feature type="region of interest" description="Disordered" evidence="1">
    <location>
        <begin position="120"/>
        <end position="226"/>
    </location>
</feature>
<feature type="transmembrane region" description="Helical" evidence="2">
    <location>
        <begin position="6"/>
        <end position="26"/>
    </location>
</feature>
<dbReference type="AlphaFoldDB" id="A0A1D9G9D4"/>
<dbReference type="Proteomes" id="UP000176944">
    <property type="component" value="Chromosome"/>
</dbReference>
<keyword evidence="2" id="KW-1133">Transmembrane helix</keyword>
<name>A0A1D9G9D4_MOOP1</name>
<keyword evidence="2" id="KW-0812">Transmembrane</keyword>
<feature type="compositionally biased region" description="Basic and acidic residues" evidence="1">
    <location>
        <begin position="243"/>
        <end position="272"/>
    </location>
</feature>
<accession>A0A1D9G9D4</accession>
<sequence>MVNFGFNSASLLGIFLMLAGAGLYFLRSVRPELARDHDIFFTVVGVVCGFILVTQGWRLDPILQLSQLLLSGTAIFFGVESLRLRGVATKKAREDAGFEDRQRPVSRNYYREEPQEANVYDEYDELEPVEQRYSNPRLRPTADSRERRTDRYESETRRSRSRGSLEESRLEERSRKRRSRSNGQFSERPRETWQAQLDSDWEDRPSRSRRSRPSEQSVERPVERSVDTWEAKLDRDLDRGIDRDLDRDLDRDPDRDRADRPVRRSRSRRESTENYDSGNYDSGNYDSENYDSQIASRERKRRTTPREETSSNYSDQSDYVDYKPIDLSEEDDEPLGPFEY</sequence>
<feature type="region of interest" description="Disordered" evidence="1">
    <location>
        <begin position="243"/>
        <end position="340"/>
    </location>
</feature>
<dbReference type="Pfam" id="PF07444">
    <property type="entry name" value="Ycf66_N"/>
    <property type="match status" value="1"/>
</dbReference>
<evidence type="ECO:0000256" key="2">
    <source>
        <dbReference type="SAM" id="Phobius"/>
    </source>
</evidence>
<protein>
    <submittedName>
        <fullName evidence="3">Ycf66 family protein</fullName>
    </submittedName>
</protein>
<gene>
    <name evidence="3" type="ORF">BJP36_34280</name>
</gene>
<organism evidence="3 4">
    <name type="scientific">Moorena producens (strain JHB)</name>
    <dbReference type="NCBI Taxonomy" id="1454205"/>
    <lineage>
        <taxon>Bacteria</taxon>
        <taxon>Bacillati</taxon>
        <taxon>Cyanobacteriota</taxon>
        <taxon>Cyanophyceae</taxon>
        <taxon>Coleofasciculales</taxon>
        <taxon>Coleofasciculaceae</taxon>
        <taxon>Moorena</taxon>
    </lineage>
</organism>
<feature type="compositionally biased region" description="Basic and acidic residues" evidence="1">
    <location>
        <begin position="217"/>
        <end position="226"/>
    </location>
</feature>
<feature type="transmembrane region" description="Helical" evidence="2">
    <location>
        <begin position="38"/>
        <end position="57"/>
    </location>
</feature>